<protein>
    <recommendedName>
        <fullName evidence="1">DUF6734 domain-containing protein</fullName>
    </recommendedName>
</protein>
<accession>A0A2N6QS31</accession>
<dbReference type="EMBL" id="PNGJ01000003">
    <property type="protein sequence ID" value="PMC24675.1"/>
    <property type="molecule type" value="Genomic_DNA"/>
</dbReference>
<dbReference type="RefSeq" id="WP_102697068.1">
    <property type="nucleotide sequence ID" value="NZ_PNGJ01000003.1"/>
</dbReference>
<dbReference type="AlphaFoldDB" id="A0A2N6QS31"/>
<dbReference type="Proteomes" id="UP000235564">
    <property type="component" value="Unassembled WGS sequence"/>
</dbReference>
<feature type="domain" description="DUF6734" evidence="1">
    <location>
        <begin position="3"/>
        <end position="76"/>
    </location>
</feature>
<comment type="caution">
    <text evidence="2">The sequence shown here is derived from an EMBL/GenBank/DDBJ whole genome shotgun (WGS) entry which is preliminary data.</text>
</comment>
<evidence type="ECO:0000313" key="3">
    <source>
        <dbReference type="Proteomes" id="UP000235564"/>
    </source>
</evidence>
<sequence>MPNGLWAMAKIESYGLQTEPFLHIDGDVFIFDYLPQELLTCGIITQNKEYATEYYMDRWKKISPILQYIPQLMNNFHKGIFK</sequence>
<organism evidence="2 3">
    <name type="scientific">Hoylesella buccalis</name>
    <dbReference type="NCBI Taxonomy" id="28127"/>
    <lineage>
        <taxon>Bacteria</taxon>
        <taxon>Pseudomonadati</taxon>
        <taxon>Bacteroidota</taxon>
        <taxon>Bacteroidia</taxon>
        <taxon>Bacteroidales</taxon>
        <taxon>Prevotellaceae</taxon>
        <taxon>Hoylesella</taxon>
    </lineage>
</organism>
<name>A0A2N6QS31_9BACT</name>
<dbReference type="InterPro" id="IPR046621">
    <property type="entry name" value="DUF6734"/>
</dbReference>
<evidence type="ECO:0000259" key="1">
    <source>
        <dbReference type="Pfam" id="PF20508"/>
    </source>
</evidence>
<evidence type="ECO:0000313" key="2">
    <source>
        <dbReference type="EMBL" id="PMC24675.1"/>
    </source>
</evidence>
<dbReference type="Pfam" id="PF20508">
    <property type="entry name" value="DUF6734"/>
    <property type="match status" value="1"/>
</dbReference>
<proteinExistence type="predicted"/>
<gene>
    <name evidence="2" type="ORF">CJ231_05380</name>
</gene>
<reference evidence="2 3" key="1">
    <citation type="submission" date="2017-09" db="EMBL/GenBank/DDBJ databases">
        <title>Bacterial strain isolated from the female urinary microbiota.</title>
        <authorList>
            <person name="Thomas-White K."/>
            <person name="Kumar N."/>
            <person name="Forster S."/>
            <person name="Putonti C."/>
            <person name="Lawley T."/>
            <person name="Wolfe A.J."/>
        </authorList>
    </citation>
    <scope>NUCLEOTIDE SEQUENCE [LARGE SCALE GENOMIC DNA]</scope>
    <source>
        <strain evidence="2 3">UMB0536</strain>
    </source>
</reference>